<dbReference type="AlphaFoldDB" id="A0A9N9SZR6"/>
<dbReference type="EMBL" id="OU898279">
    <property type="protein sequence ID" value="CAG9832801.1"/>
    <property type="molecule type" value="Genomic_DNA"/>
</dbReference>
<dbReference type="PANTHER" id="PTHR12521">
    <property type="entry name" value="PROTEIN C6ORF130"/>
    <property type="match status" value="1"/>
</dbReference>
<gene>
    <name evidence="1" type="ORF">DIABBA_LOCUS6245</name>
</gene>
<protein>
    <submittedName>
        <fullName evidence="1">Uncharacterized protein</fullName>
    </submittedName>
</protein>
<evidence type="ECO:0000313" key="1">
    <source>
        <dbReference type="EMBL" id="CAG9832801.1"/>
    </source>
</evidence>
<dbReference type="SUPFAM" id="SSF52949">
    <property type="entry name" value="Macro domain-like"/>
    <property type="match status" value="1"/>
</dbReference>
<evidence type="ECO:0000313" key="2">
    <source>
        <dbReference type="Proteomes" id="UP001153709"/>
    </source>
</evidence>
<dbReference type="OrthoDB" id="2155246at2759"/>
<dbReference type="GO" id="GO:0140291">
    <property type="term" value="P:peptidyl-glutamate ADP-deribosylation"/>
    <property type="evidence" value="ECO:0007669"/>
    <property type="project" value="TreeGrafter"/>
</dbReference>
<organism evidence="1 2">
    <name type="scientific">Diabrotica balteata</name>
    <name type="common">Banded cucumber beetle</name>
    <dbReference type="NCBI Taxonomy" id="107213"/>
    <lineage>
        <taxon>Eukaryota</taxon>
        <taxon>Metazoa</taxon>
        <taxon>Ecdysozoa</taxon>
        <taxon>Arthropoda</taxon>
        <taxon>Hexapoda</taxon>
        <taxon>Insecta</taxon>
        <taxon>Pterygota</taxon>
        <taxon>Neoptera</taxon>
        <taxon>Endopterygota</taxon>
        <taxon>Coleoptera</taxon>
        <taxon>Polyphaga</taxon>
        <taxon>Cucujiformia</taxon>
        <taxon>Chrysomeloidea</taxon>
        <taxon>Chrysomelidae</taxon>
        <taxon>Galerucinae</taxon>
        <taxon>Diabroticina</taxon>
        <taxon>Diabroticites</taxon>
        <taxon>Diabrotica</taxon>
    </lineage>
</organism>
<proteinExistence type="predicted"/>
<dbReference type="Proteomes" id="UP001153709">
    <property type="component" value="Chromosome 4"/>
</dbReference>
<dbReference type="InterPro" id="IPR050892">
    <property type="entry name" value="ADP-ribose_metab_enzymes"/>
</dbReference>
<accession>A0A9N9SZR6</accession>
<dbReference type="InterPro" id="IPR043472">
    <property type="entry name" value="Macro_dom-like"/>
</dbReference>
<keyword evidence="2" id="KW-1185">Reference proteome</keyword>
<name>A0A9N9SZR6_DIABA</name>
<reference evidence="1" key="1">
    <citation type="submission" date="2022-01" db="EMBL/GenBank/DDBJ databases">
        <authorList>
            <person name="King R."/>
        </authorList>
    </citation>
    <scope>NUCLEOTIDE SEQUENCE</scope>
</reference>
<sequence length="116" mass="13445">MTTEVQQDLFSVPHNVSLDHCAAQDLEMTKGISSVFYKKFGRLDELTNQQHKVKRVLRLEDGFRSLLYMVTRKSYIDRASYEDIWRGLTNLKKVVCNYDIKNLALPKIGHALVNLD</sequence>
<dbReference type="PANTHER" id="PTHR12521:SF0">
    <property type="entry name" value="ADP-RIBOSE GLYCOHYDROLASE OARD1"/>
    <property type="match status" value="1"/>
</dbReference>
<dbReference type="Gene3D" id="3.40.220.10">
    <property type="entry name" value="Leucine Aminopeptidase, subunit E, domain 1"/>
    <property type="match status" value="1"/>
</dbReference>